<reference evidence="1 2" key="1">
    <citation type="submission" date="2018-06" db="EMBL/GenBank/DDBJ databases">
        <title>Spongiibacterium sp. HME9304 Genome sequencing and assembly.</title>
        <authorList>
            <person name="Kang H."/>
            <person name="Kim H."/>
            <person name="Joh K."/>
        </authorList>
    </citation>
    <scope>NUCLEOTIDE SEQUENCE [LARGE SCALE GENOMIC DNA]</scope>
    <source>
        <strain evidence="1 2">HME9304</strain>
    </source>
</reference>
<sequence length="151" mass="17928">MRYELVFPNKIKIADKEVVFPNETVITKIQSLSEVVCFNTSPLESDLDWNNSKTHQIWKERCKNNPSELFCYTINGNLKWKFAEGNVVGFGKIDLEKLTESDFITPEHYKKYMEKYRDKELIEVYSSNWPYDFRYVVDANTGEIYDKIESR</sequence>
<dbReference type="AlphaFoldDB" id="A0A2Z4LR39"/>
<evidence type="ECO:0000313" key="2">
    <source>
        <dbReference type="Proteomes" id="UP000248536"/>
    </source>
</evidence>
<evidence type="ECO:0000313" key="1">
    <source>
        <dbReference type="EMBL" id="AWX44286.1"/>
    </source>
</evidence>
<dbReference type="KEGG" id="spon:HME9304_01286"/>
<keyword evidence="2" id="KW-1185">Reference proteome</keyword>
<protein>
    <submittedName>
        <fullName evidence="1">Uncharacterized protein</fullName>
    </submittedName>
</protein>
<dbReference type="RefSeq" id="WP_112377773.1">
    <property type="nucleotide sequence ID" value="NZ_CP030104.1"/>
</dbReference>
<organism evidence="1 2">
    <name type="scientific">Flagellimonas maritima</name>
    <dbReference type="NCBI Taxonomy" id="1383885"/>
    <lineage>
        <taxon>Bacteria</taxon>
        <taxon>Pseudomonadati</taxon>
        <taxon>Bacteroidota</taxon>
        <taxon>Flavobacteriia</taxon>
        <taxon>Flavobacteriales</taxon>
        <taxon>Flavobacteriaceae</taxon>
        <taxon>Flagellimonas</taxon>
    </lineage>
</organism>
<dbReference type="OrthoDB" id="9997876at2"/>
<proteinExistence type="predicted"/>
<gene>
    <name evidence="1" type="ORF">HME9304_01286</name>
</gene>
<name>A0A2Z4LR39_9FLAO</name>
<accession>A0A2Z4LR39</accession>
<dbReference type="EMBL" id="CP030104">
    <property type="protein sequence ID" value="AWX44286.1"/>
    <property type="molecule type" value="Genomic_DNA"/>
</dbReference>
<dbReference type="Proteomes" id="UP000248536">
    <property type="component" value="Chromosome"/>
</dbReference>